<proteinExistence type="predicted"/>
<name>A0A7R8VV63_TIMDO</name>
<dbReference type="EMBL" id="OA570505">
    <property type="protein sequence ID" value="CAD7203342.1"/>
    <property type="molecule type" value="Genomic_DNA"/>
</dbReference>
<dbReference type="AlphaFoldDB" id="A0A7R8VV63"/>
<dbReference type="Pfam" id="PF09350">
    <property type="entry name" value="DJC28_CD"/>
    <property type="match status" value="1"/>
</dbReference>
<protein>
    <recommendedName>
        <fullName evidence="2">HTH merR-type domain-containing protein</fullName>
    </recommendedName>
</protein>
<dbReference type="Pfam" id="PF13411">
    <property type="entry name" value="MerR_1"/>
    <property type="match status" value="1"/>
</dbReference>
<organism evidence="3">
    <name type="scientific">Timema douglasi</name>
    <name type="common">Walking stick</name>
    <dbReference type="NCBI Taxonomy" id="61478"/>
    <lineage>
        <taxon>Eukaryota</taxon>
        <taxon>Metazoa</taxon>
        <taxon>Ecdysozoa</taxon>
        <taxon>Arthropoda</taxon>
        <taxon>Hexapoda</taxon>
        <taxon>Insecta</taxon>
        <taxon>Pterygota</taxon>
        <taxon>Neoptera</taxon>
        <taxon>Polyneoptera</taxon>
        <taxon>Phasmatodea</taxon>
        <taxon>Timematodea</taxon>
        <taxon>Timematoidea</taxon>
        <taxon>Timematidae</taxon>
        <taxon>Timema</taxon>
    </lineage>
</organism>
<dbReference type="PANTHER" id="PTHR30204:SF92">
    <property type="entry name" value="HTH-TYPE TRANSCRIPTIONAL REGULATOR ZNTR"/>
    <property type="match status" value="1"/>
</dbReference>
<sequence length="294" mass="33075">MLLVDQWVEKHIKDAQEKGDFDNLPGNGQPLSLDDDSAVPEDLRVAFRILKNAGYLPPALQDRKEAVELEHLLQTLDNDDPQFAVSEKRLRVLQLRLQQAGGNSMYKIGELAGLANVSADTVRYYEKQGMMSPGTRNPSGYRQYDDNDLQRLRFIRYAKSTGFTLDAIKELLSIRIDPLHHTCQESKAIVDERLAEVEFKLQELTQMRESLQRLSAACCGSAHTSVTCSILEALEDGAGKDNALQALLHDPLFKQRIEKNQKGKGSYRRKEKNGKGSYLEGSVECSVEYSTLPF</sequence>
<dbReference type="InterPro" id="IPR000551">
    <property type="entry name" value="MerR-type_HTH_dom"/>
</dbReference>
<reference evidence="3" key="1">
    <citation type="submission" date="2020-11" db="EMBL/GenBank/DDBJ databases">
        <authorList>
            <person name="Tran Van P."/>
        </authorList>
    </citation>
    <scope>NUCLEOTIDE SEQUENCE</scope>
</reference>
<gene>
    <name evidence="3" type="ORF">TDIB3V08_LOCUS9515</name>
</gene>
<dbReference type="CDD" id="cd04770">
    <property type="entry name" value="HTH_HMRTR"/>
    <property type="match status" value="1"/>
</dbReference>
<dbReference type="InterPro" id="IPR005589">
    <property type="entry name" value="ArfA"/>
</dbReference>
<feature type="domain" description="HTH merR-type" evidence="2">
    <location>
        <begin position="105"/>
        <end position="174"/>
    </location>
</feature>
<dbReference type="PRINTS" id="PR00040">
    <property type="entry name" value="HTHMERR"/>
</dbReference>
<dbReference type="PROSITE" id="PS50937">
    <property type="entry name" value="HTH_MERR_2"/>
    <property type="match status" value="1"/>
</dbReference>
<dbReference type="InterPro" id="IPR047057">
    <property type="entry name" value="MerR_fam"/>
</dbReference>
<dbReference type="NCBIfam" id="TIGR02043">
    <property type="entry name" value="ZntR"/>
    <property type="match status" value="1"/>
</dbReference>
<dbReference type="GO" id="GO:0006351">
    <property type="term" value="P:DNA-templated transcription"/>
    <property type="evidence" value="ECO:0007669"/>
    <property type="project" value="InterPro"/>
</dbReference>
<evidence type="ECO:0000256" key="1">
    <source>
        <dbReference type="ARBA" id="ARBA00023125"/>
    </source>
</evidence>
<dbReference type="SUPFAM" id="SSF46955">
    <property type="entry name" value="Putative DNA-binding domain"/>
    <property type="match status" value="1"/>
</dbReference>
<dbReference type="PANTHER" id="PTHR30204">
    <property type="entry name" value="REDOX-CYCLING DRUG-SENSING TRANSCRIPTIONAL ACTIVATOR SOXR"/>
    <property type="match status" value="1"/>
</dbReference>
<accession>A0A7R8VV63</accession>
<dbReference type="NCBIfam" id="NF007069">
    <property type="entry name" value="PRK09514.1"/>
    <property type="match status" value="1"/>
</dbReference>
<dbReference type="GO" id="GO:0072344">
    <property type="term" value="P:rescue of stalled ribosome"/>
    <property type="evidence" value="ECO:0007669"/>
    <property type="project" value="InterPro"/>
</dbReference>
<dbReference type="Pfam" id="PF03889">
    <property type="entry name" value="ArfA"/>
    <property type="match status" value="1"/>
</dbReference>
<evidence type="ECO:0000313" key="3">
    <source>
        <dbReference type="EMBL" id="CAD7203342.1"/>
    </source>
</evidence>
<dbReference type="Gene3D" id="1.10.1660.10">
    <property type="match status" value="1"/>
</dbReference>
<dbReference type="GO" id="GO:0003677">
    <property type="term" value="F:DNA binding"/>
    <property type="evidence" value="ECO:0007669"/>
    <property type="project" value="UniProtKB-KW"/>
</dbReference>
<dbReference type="InterPro" id="IPR009061">
    <property type="entry name" value="DNA-bd_dom_put_sf"/>
</dbReference>
<dbReference type="PROSITE" id="PS00552">
    <property type="entry name" value="HTH_MERR_1"/>
    <property type="match status" value="1"/>
</dbReference>
<evidence type="ECO:0000259" key="2">
    <source>
        <dbReference type="PROSITE" id="PS50937"/>
    </source>
</evidence>
<dbReference type="InterPro" id="IPR011788">
    <property type="entry name" value="ZntR"/>
</dbReference>
<dbReference type="InterPro" id="IPR018961">
    <property type="entry name" value="DnaJ_homolog_subfam-C_membr-28"/>
</dbReference>
<dbReference type="GO" id="GO:0008270">
    <property type="term" value="F:zinc ion binding"/>
    <property type="evidence" value="ECO:0007669"/>
    <property type="project" value="InterPro"/>
</dbReference>
<dbReference type="GO" id="GO:0003700">
    <property type="term" value="F:DNA-binding transcription factor activity"/>
    <property type="evidence" value="ECO:0007669"/>
    <property type="project" value="InterPro"/>
</dbReference>
<dbReference type="SMART" id="SM00422">
    <property type="entry name" value="HTH_MERR"/>
    <property type="match status" value="1"/>
</dbReference>
<keyword evidence="1" id="KW-0238">DNA-binding</keyword>